<gene>
    <name evidence="1" type="ORF">MJO28_006649</name>
</gene>
<evidence type="ECO:0000313" key="1">
    <source>
        <dbReference type="EMBL" id="KAI7954102.1"/>
    </source>
</evidence>
<proteinExistence type="predicted"/>
<name>A0ACC0EJA7_9BASI</name>
<dbReference type="EMBL" id="CM045870">
    <property type="protein sequence ID" value="KAI7954102.1"/>
    <property type="molecule type" value="Genomic_DNA"/>
</dbReference>
<sequence>MEEVLNLTEEDDVKKLVELAHFKRFPTEEYSSGMSQEEMLTRISPTSNPLDCADISNLLRVIPVNRLQSNN</sequence>
<reference evidence="1 2" key="3">
    <citation type="journal article" date="2022" name="Microbiol. Spectr.">
        <title>Folding features and dynamics of 3D genome architecture in plant fungal pathogens.</title>
        <authorList>
            <person name="Xia C."/>
        </authorList>
    </citation>
    <scope>NUCLEOTIDE SEQUENCE [LARGE SCALE GENOMIC DNA]</scope>
    <source>
        <strain evidence="1 2">93-210</strain>
    </source>
</reference>
<accession>A0ACC0EJA7</accession>
<evidence type="ECO:0000313" key="2">
    <source>
        <dbReference type="Proteomes" id="UP001060170"/>
    </source>
</evidence>
<reference evidence="2" key="1">
    <citation type="journal article" date="2018" name="BMC Genomics">
        <title>Genomic insights into host adaptation between the wheat stripe rust pathogen (Puccinia striiformis f. sp. tritici) and the barley stripe rust pathogen (Puccinia striiformis f. sp. hordei).</title>
        <authorList>
            <person name="Xia C."/>
            <person name="Wang M."/>
            <person name="Yin C."/>
            <person name="Cornejo O.E."/>
            <person name="Hulbert S.H."/>
            <person name="Chen X."/>
        </authorList>
    </citation>
    <scope>NUCLEOTIDE SEQUENCE [LARGE SCALE GENOMIC DNA]</scope>
    <source>
        <strain evidence="2">93-210</strain>
    </source>
</reference>
<organism evidence="1 2">
    <name type="scientific">Puccinia striiformis f. sp. tritici</name>
    <dbReference type="NCBI Taxonomy" id="168172"/>
    <lineage>
        <taxon>Eukaryota</taxon>
        <taxon>Fungi</taxon>
        <taxon>Dikarya</taxon>
        <taxon>Basidiomycota</taxon>
        <taxon>Pucciniomycotina</taxon>
        <taxon>Pucciniomycetes</taxon>
        <taxon>Pucciniales</taxon>
        <taxon>Pucciniaceae</taxon>
        <taxon>Puccinia</taxon>
    </lineage>
</organism>
<keyword evidence="2" id="KW-1185">Reference proteome</keyword>
<protein>
    <submittedName>
        <fullName evidence="1">Uncharacterized protein</fullName>
    </submittedName>
</protein>
<comment type="caution">
    <text evidence="1">The sequence shown here is derived from an EMBL/GenBank/DDBJ whole genome shotgun (WGS) entry which is preliminary data.</text>
</comment>
<reference evidence="2" key="2">
    <citation type="journal article" date="2018" name="Mol. Plant Microbe Interact.">
        <title>Genome sequence resources for the wheat stripe rust pathogen (Puccinia striiformis f. sp. tritici) and the barley stripe rust pathogen (Puccinia striiformis f. sp. hordei).</title>
        <authorList>
            <person name="Xia C."/>
            <person name="Wang M."/>
            <person name="Yin C."/>
            <person name="Cornejo O.E."/>
            <person name="Hulbert S.H."/>
            <person name="Chen X."/>
        </authorList>
    </citation>
    <scope>NUCLEOTIDE SEQUENCE [LARGE SCALE GENOMIC DNA]</scope>
    <source>
        <strain evidence="2">93-210</strain>
    </source>
</reference>
<dbReference type="Proteomes" id="UP001060170">
    <property type="component" value="Chromosome 6"/>
</dbReference>